<evidence type="ECO:0000259" key="1">
    <source>
        <dbReference type="Pfam" id="PF14230"/>
    </source>
</evidence>
<dbReference type="AlphaFoldDB" id="A0AA90NDQ9"/>
<evidence type="ECO:0000313" key="3">
    <source>
        <dbReference type="Proteomes" id="UP001178281"/>
    </source>
</evidence>
<gene>
    <name evidence="2" type="ORF">Q7X28_01445</name>
</gene>
<accession>A0AA90NDQ9</accession>
<dbReference type="Pfam" id="PF14230">
    <property type="entry name" value="DUF4333"/>
    <property type="match status" value="2"/>
</dbReference>
<sequence>MAARGLVMALVGVTGALAVTWTLFAPTGIDEGRVEAGTLSEVGADPSDHLDCDGGLKAEVGSAQHCTLTSEGEKFSVRLRVTGVDGDNVRWDSVVDGDPQAGRRVTTAQLERHTKYVLAQRGPVDTVRCDGALPATVGAVQNCAMTDRGVSRPVRATVTSVEPQRVQWSVVVG</sequence>
<evidence type="ECO:0000313" key="2">
    <source>
        <dbReference type="EMBL" id="MDP0396581.1"/>
    </source>
</evidence>
<feature type="domain" description="DUF4333" evidence="1">
    <location>
        <begin position="100"/>
        <end position="162"/>
    </location>
</feature>
<keyword evidence="3" id="KW-1185">Reference proteome</keyword>
<dbReference type="EMBL" id="JAUTIX010000001">
    <property type="protein sequence ID" value="MDP0396581.1"/>
    <property type="molecule type" value="Genomic_DNA"/>
</dbReference>
<dbReference type="Proteomes" id="UP001178281">
    <property type="component" value="Unassembled WGS sequence"/>
</dbReference>
<comment type="caution">
    <text evidence="2">The sequence shown here is derived from an EMBL/GenBank/DDBJ whole genome shotgun (WGS) entry which is preliminary data.</text>
</comment>
<dbReference type="InterPro" id="IPR025637">
    <property type="entry name" value="DUF4333"/>
</dbReference>
<feature type="domain" description="DUF4333" evidence="1">
    <location>
        <begin position="17"/>
        <end position="86"/>
    </location>
</feature>
<dbReference type="RefSeq" id="WP_220656442.1">
    <property type="nucleotide sequence ID" value="NZ_JAUTIX010000001.1"/>
</dbReference>
<organism evidence="2 3">
    <name type="scientific">Tsukamurella strandjordii</name>
    <dbReference type="NCBI Taxonomy" id="147577"/>
    <lineage>
        <taxon>Bacteria</taxon>
        <taxon>Bacillati</taxon>
        <taxon>Actinomycetota</taxon>
        <taxon>Actinomycetes</taxon>
        <taxon>Mycobacteriales</taxon>
        <taxon>Tsukamurellaceae</taxon>
        <taxon>Tsukamurella</taxon>
    </lineage>
</organism>
<reference evidence="2" key="1">
    <citation type="submission" date="2023-08" db="EMBL/GenBank/DDBJ databases">
        <title>The draft genome of Tsukamurella strandjordii strain 050030.</title>
        <authorList>
            <person name="Zhao F."/>
            <person name="Feng Y."/>
            <person name="Zong Z."/>
        </authorList>
    </citation>
    <scope>NUCLEOTIDE SEQUENCE</scope>
    <source>
        <strain evidence="2">050030</strain>
    </source>
</reference>
<protein>
    <submittedName>
        <fullName evidence="2">DUF4333 domain-containing protein</fullName>
    </submittedName>
</protein>
<proteinExistence type="predicted"/>
<name>A0AA90NDQ9_9ACTN</name>